<keyword evidence="2" id="KW-1185">Reference proteome</keyword>
<accession>A0A9R1USP2</accession>
<evidence type="ECO:0000313" key="1">
    <source>
        <dbReference type="EMBL" id="KAJ0192916.1"/>
    </source>
</evidence>
<organism evidence="1 2">
    <name type="scientific">Lactuca sativa</name>
    <name type="common">Garden lettuce</name>
    <dbReference type="NCBI Taxonomy" id="4236"/>
    <lineage>
        <taxon>Eukaryota</taxon>
        <taxon>Viridiplantae</taxon>
        <taxon>Streptophyta</taxon>
        <taxon>Embryophyta</taxon>
        <taxon>Tracheophyta</taxon>
        <taxon>Spermatophyta</taxon>
        <taxon>Magnoliopsida</taxon>
        <taxon>eudicotyledons</taxon>
        <taxon>Gunneridae</taxon>
        <taxon>Pentapetalae</taxon>
        <taxon>asterids</taxon>
        <taxon>campanulids</taxon>
        <taxon>Asterales</taxon>
        <taxon>Asteraceae</taxon>
        <taxon>Cichorioideae</taxon>
        <taxon>Cichorieae</taxon>
        <taxon>Lactucinae</taxon>
        <taxon>Lactuca</taxon>
    </lineage>
</organism>
<dbReference type="EMBL" id="NBSK02000008">
    <property type="protein sequence ID" value="KAJ0192916.1"/>
    <property type="molecule type" value="Genomic_DNA"/>
</dbReference>
<dbReference type="AlphaFoldDB" id="A0A9R1USP2"/>
<dbReference type="Pfam" id="PF22909">
    <property type="entry name" value="Caulimovir_coat_dom"/>
    <property type="match status" value="1"/>
</dbReference>
<name>A0A9R1USP2_LACSA</name>
<reference evidence="1 2" key="1">
    <citation type="journal article" date="2017" name="Nat. Commun.">
        <title>Genome assembly with in vitro proximity ligation data and whole-genome triplication in lettuce.</title>
        <authorList>
            <person name="Reyes-Chin-Wo S."/>
            <person name="Wang Z."/>
            <person name="Yang X."/>
            <person name="Kozik A."/>
            <person name="Arikit S."/>
            <person name="Song C."/>
            <person name="Xia L."/>
            <person name="Froenicke L."/>
            <person name="Lavelle D.O."/>
            <person name="Truco M.J."/>
            <person name="Xia R."/>
            <person name="Zhu S."/>
            <person name="Xu C."/>
            <person name="Xu H."/>
            <person name="Xu X."/>
            <person name="Cox K."/>
            <person name="Korf I."/>
            <person name="Meyers B.C."/>
            <person name="Michelmore R.W."/>
        </authorList>
    </citation>
    <scope>NUCLEOTIDE SEQUENCE [LARGE SCALE GENOMIC DNA]</scope>
    <source>
        <strain evidence="2">cv. Salinas</strain>
        <tissue evidence="1">Seedlings</tissue>
    </source>
</reference>
<proteinExistence type="predicted"/>
<protein>
    <submittedName>
        <fullName evidence="1">Uncharacterized protein</fullName>
    </submittedName>
</protein>
<sequence>METFKNVLNRLIQEFIGKQIEDKTSQEAFQLESLLHLTNLRICNMCYLDPFICEYSEHYYNLDFTRKKIALDMFYQKLPSLVSQSVIKDFQEALQQNKIADTLGARISILKAWMQKKCLQQKTTQDARIDLCCDTLSNKVNQYGCKDNKKQKYKKKIWKKQTYKPKYKQYYKQGTQKAQIFTQQKY</sequence>
<evidence type="ECO:0000313" key="2">
    <source>
        <dbReference type="Proteomes" id="UP000235145"/>
    </source>
</evidence>
<dbReference type="Proteomes" id="UP000235145">
    <property type="component" value="Unassembled WGS sequence"/>
</dbReference>
<gene>
    <name evidence="1" type="ORF">LSAT_V11C800429010</name>
</gene>
<comment type="caution">
    <text evidence="1">The sequence shown here is derived from an EMBL/GenBank/DDBJ whole genome shotgun (WGS) entry which is preliminary data.</text>
</comment>